<reference evidence="2" key="1">
    <citation type="submission" date="2017-01" db="EMBL/GenBank/DDBJ databases">
        <authorList>
            <person name="Varghese N."/>
            <person name="Submissions S."/>
        </authorList>
    </citation>
    <scope>NUCLEOTIDE SEQUENCE [LARGE SCALE GENOMIC DNA]</scope>
    <source>
        <strain evidence="2">DSM 21768</strain>
    </source>
</reference>
<dbReference type="AlphaFoldDB" id="A0A1N7DPH0"/>
<protein>
    <submittedName>
        <fullName evidence="1">Uncharacterized protein</fullName>
    </submittedName>
</protein>
<dbReference type="STRING" id="34061.B0189_05790"/>
<accession>A0A1N7DPH0</accession>
<evidence type="ECO:0000313" key="1">
    <source>
        <dbReference type="EMBL" id="SIR77756.1"/>
    </source>
</evidence>
<evidence type="ECO:0000313" key="2">
    <source>
        <dbReference type="Proteomes" id="UP000187495"/>
    </source>
</evidence>
<dbReference type="Proteomes" id="UP000187495">
    <property type="component" value="Unassembled WGS sequence"/>
</dbReference>
<dbReference type="RefSeq" id="WP_076554514.1">
    <property type="nucleotide sequence ID" value="NZ_FTNU01000002.1"/>
</dbReference>
<keyword evidence="2" id="KW-1185">Reference proteome</keyword>
<name>A0A1N7DPH0_9GAMM</name>
<sequence>MTTKNNKDIIDAILYRMSKLNRYSDDDTIIEGDELLPFDVIYYRENETEWFGVVQRKIGGAGGMTLANCINAQTGLRRMIHDLAIYQGDCAMRCIDETQSAQAHELLMQLYAGDDDVGH</sequence>
<proteinExistence type="predicted"/>
<dbReference type="EMBL" id="FTNU01000002">
    <property type="protein sequence ID" value="SIR77756.1"/>
    <property type="molecule type" value="Genomic_DNA"/>
</dbReference>
<gene>
    <name evidence="1" type="ORF">SAMN02745664_10214</name>
</gene>
<organism evidence="1 2">
    <name type="scientific">Moraxella cuniculi DSM 21768</name>
    <dbReference type="NCBI Taxonomy" id="1122245"/>
    <lineage>
        <taxon>Bacteria</taxon>
        <taxon>Pseudomonadati</taxon>
        <taxon>Pseudomonadota</taxon>
        <taxon>Gammaproteobacteria</taxon>
        <taxon>Moraxellales</taxon>
        <taxon>Moraxellaceae</taxon>
        <taxon>Moraxella</taxon>
    </lineage>
</organism>